<dbReference type="EMBL" id="BK032718">
    <property type="protein sequence ID" value="DAF56530.1"/>
    <property type="molecule type" value="Genomic_DNA"/>
</dbReference>
<keyword evidence="1" id="KW-0812">Transmembrane</keyword>
<name>A0A8S5T165_9CAUD</name>
<reference evidence="2" key="1">
    <citation type="journal article" date="2021" name="Proc. Natl. Acad. Sci. U.S.A.">
        <title>A Catalog of Tens of Thousands of Viruses from Human Metagenomes Reveals Hidden Associations with Chronic Diseases.</title>
        <authorList>
            <person name="Tisza M.J."/>
            <person name="Buck C.B."/>
        </authorList>
    </citation>
    <scope>NUCLEOTIDE SEQUENCE</scope>
    <source>
        <strain evidence="2">CtnWS46</strain>
    </source>
</reference>
<feature type="transmembrane region" description="Helical" evidence="1">
    <location>
        <begin position="6"/>
        <end position="24"/>
    </location>
</feature>
<organism evidence="2">
    <name type="scientific">Podoviridae sp. ctnWS46</name>
    <dbReference type="NCBI Taxonomy" id="2827747"/>
    <lineage>
        <taxon>Viruses</taxon>
        <taxon>Duplodnaviria</taxon>
        <taxon>Heunggongvirae</taxon>
        <taxon>Uroviricota</taxon>
        <taxon>Caudoviricetes</taxon>
    </lineage>
</organism>
<accession>A0A8S5T165</accession>
<protein>
    <submittedName>
        <fullName evidence="2">Uncharacterized protein</fullName>
    </submittedName>
</protein>
<sequence>MEFMFLMILICIILIATFSLVIYCKYEALSGNYKYINKEIDSLSYEFYHRDNAIFKKCDKTLKEFNEIMFGSPPLKNKVVVVRSIKDYDYSAYRKDIDMLNQYLENGWSVVNHETNEFVHTYILGKPLTWYEEKEGDEDDKREIETA</sequence>
<keyword evidence="1" id="KW-0472">Membrane</keyword>
<evidence type="ECO:0000313" key="2">
    <source>
        <dbReference type="EMBL" id="DAF56530.1"/>
    </source>
</evidence>
<evidence type="ECO:0000256" key="1">
    <source>
        <dbReference type="SAM" id="Phobius"/>
    </source>
</evidence>
<keyword evidence="1" id="KW-1133">Transmembrane helix</keyword>
<proteinExistence type="predicted"/>